<accession>A0A0K0PUX7</accession>
<dbReference type="PANTHER" id="PTHR24229">
    <property type="entry name" value="NEUROPEPTIDES RECEPTOR"/>
    <property type="match status" value="1"/>
</dbReference>
<feature type="transmembrane region" description="Helical" evidence="13">
    <location>
        <begin position="143"/>
        <end position="167"/>
    </location>
</feature>
<keyword evidence="10" id="KW-0449">Lipoprotein</keyword>
<dbReference type="PROSITE" id="PS00237">
    <property type="entry name" value="G_PROTEIN_RECEP_F1_1"/>
    <property type="match status" value="1"/>
</dbReference>
<dbReference type="PANTHER" id="PTHR24229:SF40">
    <property type="entry name" value="ALLATOSTATIN C RECEPTOR 1-RELATED"/>
    <property type="match status" value="1"/>
</dbReference>
<evidence type="ECO:0000256" key="4">
    <source>
        <dbReference type="ARBA" id="ARBA00022989"/>
    </source>
</evidence>
<evidence type="ECO:0000256" key="7">
    <source>
        <dbReference type="ARBA" id="ARBA00023139"/>
    </source>
</evidence>
<feature type="region of interest" description="Disordered" evidence="12">
    <location>
        <begin position="336"/>
        <end position="384"/>
    </location>
</feature>
<dbReference type="PROSITE" id="PS50262">
    <property type="entry name" value="G_PROTEIN_RECEP_F1_2"/>
    <property type="match status" value="1"/>
</dbReference>
<feature type="transmembrane region" description="Helical" evidence="13">
    <location>
        <begin position="103"/>
        <end position="122"/>
    </location>
</feature>
<feature type="transmembrane region" description="Helical" evidence="13">
    <location>
        <begin position="242"/>
        <end position="262"/>
    </location>
</feature>
<protein>
    <submittedName>
        <fullName evidence="15">Orphan G-protein coupled receptor 34</fullName>
    </submittedName>
</protein>
<feature type="compositionally biased region" description="Low complexity" evidence="12">
    <location>
        <begin position="343"/>
        <end position="357"/>
    </location>
</feature>
<name>A0A0K0PUX7_PLADU</name>
<dbReference type="Gene3D" id="1.20.1070.10">
    <property type="entry name" value="Rhodopsin 7-helix transmembrane proteins"/>
    <property type="match status" value="1"/>
</dbReference>
<evidence type="ECO:0000256" key="12">
    <source>
        <dbReference type="SAM" id="MobiDB-lite"/>
    </source>
</evidence>
<dbReference type="SUPFAM" id="SSF81321">
    <property type="entry name" value="Family A G protein-coupled receptor-like"/>
    <property type="match status" value="1"/>
</dbReference>
<feature type="transmembrane region" description="Helical" evidence="13">
    <location>
        <begin position="196"/>
        <end position="221"/>
    </location>
</feature>
<comment type="similarity">
    <text evidence="11">Belongs to the G-protein coupled receptor 1 family.</text>
</comment>
<dbReference type="CDD" id="cd15094">
    <property type="entry name" value="7tmA_AstC_insect"/>
    <property type="match status" value="1"/>
</dbReference>
<keyword evidence="6 13" id="KW-0472">Membrane</keyword>
<organism evidence="15">
    <name type="scientific">Platynereis dumerilii</name>
    <name type="common">Dumeril's clam worm</name>
    <dbReference type="NCBI Taxonomy" id="6359"/>
    <lineage>
        <taxon>Eukaryota</taxon>
        <taxon>Metazoa</taxon>
        <taxon>Spiralia</taxon>
        <taxon>Lophotrochozoa</taxon>
        <taxon>Annelida</taxon>
        <taxon>Polychaeta</taxon>
        <taxon>Errantia</taxon>
        <taxon>Phyllodocida</taxon>
        <taxon>Nereididae</taxon>
        <taxon>Platynereis</taxon>
    </lineage>
</organism>
<keyword evidence="4 13" id="KW-1133">Transmembrane helix</keyword>
<evidence type="ECO:0000256" key="1">
    <source>
        <dbReference type="ARBA" id="ARBA00004651"/>
    </source>
</evidence>
<keyword evidence="5 11" id="KW-0297">G-protein coupled receptor</keyword>
<sequence length="416" mass="46878">MATDSTTTSVNLTNGTAYAMPPLGMDFWTGIFTTFYGLICIVGLVGNGLVIFVVLRYAKMKTVTNMYILNLAIADFCFLVGLPFLIVTAIMKHWIFGFAACKMFFILTSINWFTSVFTLTVMSADRYMAVVHPIRSMSYRTPMVALVVCFCVWCASLMAMLPIILYTTTVKIMDTDMESCTITWPEGQLISADKAFILYTLLLGFAIPVALTSVFYALVVYRLSNSGPANKSKEKRKSHRRVTKMVLTIISVYVVCWLPYWVFQVCITFSDHYIPRWVSHVFQMITVMSYANSMLNPVLYAFLSDNFRKSFIKAFKCATPNEANCALKAEHSVFPHRRGQNPTSTATTTATTLNASSDRTRNHNEEEDEDEEEEVLTTKVPINGEVFELNDNNSEKARFIQAEDLKQDGLDKPTAV</sequence>
<evidence type="ECO:0000256" key="2">
    <source>
        <dbReference type="ARBA" id="ARBA00022475"/>
    </source>
</evidence>
<feature type="compositionally biased region" description="Acidic residues" evidence="12">
    <location>
        <begin position="365"/>
        <end position="375"/>
    </location>
</feature>
<feature type="transmembrane region" description="Helical" evidence="13">
    <location>
        <begin position="282"/>
        <end position="303"/>
    </location>
</feature>
<evidence type="ECO:0000256" key="9">
    <source>
        <dbReference type="ARBA" id="ARBA00023224"/>
    </source>
</evidence>
<evidence type="ECO:0000256" key="8">
    <source>
        <dbReference type="ARBA" id="ARBA00023170"/>
    </source>
</evidence>
<dbReference type="PRINTS" id="PR00237">
    <property type="entry name" value="GPCRRHODOPSN"/>
</dbReference>
<keyword evidence="2" id="KW-1003">Cell membrane</keyword>
<dbReference type="GO" id="GO:0004985">
    <property type="term" value="F:G protein-coupled opioid receptor activity"/>
    <property type="evidence" value="ECO:0007669"/>
    <property type="project" value="InterPro"/>
</dbReference>
<evidence type="ECO:0000256" key="5">
    <source>
        <dbReference type="ARBA" id="ARBA00023040"/>
    </source>
</evidence>
<dbReference type="GO" id="GO:0043005">
    <property type="term" value="C:neuron projection"/>
    <property type="evidence" value="ECO:0007669"/>
    <property type="project" value="TreeGrafter"/>
</dbReference>
<dbReference type="GO" id="GO:0042277">
    <property type="term" value="F:peptide binding"/>
    <property type="evidence" value="ECO:0007669"/>
    <property type="project" value="TreeGrafter"/>
</dbReference>
<dbReference type="AlphaFoldDB" id="A0A0K0PUX7"/>
<evidence type="ECO:0000256" key="6">
    <source>
        <dbReference type="ARBA" id="ARBA00023136"/>
    </source>
</evidence>
<dbReference type="PRINTS" id="PR00384">
    <property type="entry name" value="OPIOIDR"/>
</dbReference>
<comment type="subcellular location">
    <subcellularLocation>
        <location evidence="1">Cell membrane</location>
        <topology evidence="1">Multi-pass membrane protein</topology>
    </subcellularLocation>
</comment>
<dbReference type="InterPro" id="IPR017452">
    <property type="entry name" value="GPCR_Rhodpsn_7TM"/>
</dbReference>
<evidence type="ECO:0000256" key="10">
    <source>
        <dbReference type="ARBA" id="ARBA00023288"/>
    </source>
</evidence>
<dbReference type="Pfam" id="PF00001">
    <property type="entry name" value="7tm_1"/>
    <property type="match status" value="1"/>
</dbReference>
<feature type="transmembrane region" description="Helical" evidence="13">
    <location>
        <begin position="27"/>
        <end position="55"/>
    </location>
</feature>
<keyword evidence="8 11" id="KW-0675">Receptor</keyword>
<evidence type="ECO:0000313" key="15">
    <source>
        <dbReference type="EMBL" id="AKQ63077.1"/>
    </source>
</evidence>
<proteinExistence type="evidence at transcript level"/>
<dbReference type="InterPro" id="IPR000276">
    <property type="entry name" value="GPCR_Rhodpsn"/>
</dbReference>
<evidence type="ECO:0000256" key="13">
    <source>
        <dbReference type="SAM" id="Phobius"/>
    </source>
</evidence>
<dbReference type="EMBL" id="KP294023">
    <property type="protein sequence ID" value="AKQ63077.1"/>
    <property type="molecule type" value="mRNA"/>
</dbReference>
<keyword evidence="7" id="KW-0564">Palmitate</keyword>
<keyword evidence="3 11" id="KW-0812">Transmembrane</keyword>
<dbReference type="GO" id="GO:0005886">
    <property type="term" value="C:plasma membrane"/>
    <property type="evidence" value="ECO:0007669"/>
    <property type="project" value="UniProtKB-SubCell"/>
</dbReference>
<feature type="transmembrane region" description="Helical" evidence="13">
    <location>
        <begin position="67"/>
        <end position="91"/>
    </location>
</feature>
<reference evidence="15" key="1">
    <citation type="journal article" date="2015" name="Cell Rep.">
        <title>Large-Scale Combinatorial Deorphanization of Platynereis Neuropeptide GPCRs.</title>
        <authorList>
            <person name="Bauknecht P.M."/>
            <person name="Jekely G."/>
        </authorList>
    </citation>
    <scope>NUCLEOTIDE SEQUENCE</scope>
</reference>
<evidence type="ECO:0000256" key="3">
    <source>
        <dbReference type="ARBA" id="ARBA00022692"/>
    </source>
</evidence>
<feature type="domain" description="G-protein coupled receptors family 1 profile" evidence="14">
    <location>
        <begin position="46"/>
        <end position="300"/>
    </location>
</feature>
<evidence type="ECO:0000259" key="14">
    <source>
        <dbReference type="PROSITE" id="PS50262"/>
    </source>
</evidence>
<evidence type="ECO:0000256" key="11">
    <source>
        <dbReference type="RuleBase" id="RU000688"/>
    </source>
</evidence>
<keyword evidence="9 11" id="KW-0807">Transducer</keyword>
<dbReference type="InterPro" id="IPR001418">
    <property type="entry name" value="Opioid_rcpt"/>
</dbReference>